<evidence type="ECO:0000259" key="3">
    <source>
        <dbReference type="PROSITE" id="PS50893"/>
    </source>
</evidence>
<dbReference type="GO" id="GO:0005524">
    <property type="term" value="F:ATP binding"/>
    <property type="evidence" value="ECO:0007669"/>
    <property type="project" value="UniProtKB-KW"/>
</dbReference>
<dbReference type="InterPro" id="IPR003439">
    <property type="entry name" value="ABC_transporter-like_ATP-bd"/>
</dbReference>
<keyword evidence="5" id="KW-1185">Reference proteome</keyword>
<dbReference type="GO" id="GO:0042626">
    <property type="term" value="F:ATPase-coupled transmembrane transporter activity"/>
    <property type="evidence" value="ECO:0007669"/>
    <property type="project" value="TreeGrafter"/>
</dbReference>
<evidence type="ECO:0000256" key="1">
    <source>
        <dbReference type="ARBA" id="ARBA00022741"/>
    </source>
</evidence>
<feature type="non-terminal residue" evidence="4">
    <location>
        <position position="1"/>
    </location>
</feature>
<organism evidence="4 5">
    <name type="scientific">Asbolus verrucosus</name>
    <name type="common">Desert ironclad beetle</name>
    <dbReference type="NCBI Taxonomy" id="1661398"/>
    <lineage>
        <taxon>Eukaryota</taxon>
        <taxon>Metazoa</taxon>
        <taxon>Ecdysozoa</taxon>
        <taxon>Arthropoda</taxon>
        <taxon>Hexapoda</taxon>
        <taxon>Insecta</taxon>
        <taxon>Pterygota</taxon>
        <taxon>Neoptera</taxon>
        <taxon>Endopterygota</taxon>
        <taxon>Coleoptera</taxon>
        <taxon>Polyphaga</taxon>
        <taxon>Cucujiformia</taxon>
        <taxon>Tenebrionidae</taxon>
        <taxon>Pimeliinae</taxon>
        <taxon>Asbolus</taxon>
    </lineage>
</organism>
<dbReference type="GO" id="GO:0016887">
    <property type="term" value="F:ATP hydrolysis activity"/>
    <property type="evidence" value="ECO:0007669"/>
    <property type="project" value="InterPro"/>
</dbReference>
<dbReference type="Gene3D" id="3.40.50.300">
    <property type="entry name" value="P-loop containing nucleotide triphosphate hydrolases"/>
    <property type="match status" value="2"/>
</dbReference>
<feature type="non-terminal residue" evidence="4">
    <location>
        <position position="177"/>
    </location>
</feature>
<dbReference type="Proteomes" id="UP000292052">
    <property type="component" value="Unassembled WGS sequence"/>
</dbReference>
<dbReference type="PANTHER" id="PTHR24223">
    <property type="entry name" value="ATP-BINDING CASSETTE SUB-FAMILY C"/>
    <property type="match status" value="1"/>
</dbReference>
<dbReference type="GO" id="GO:0016020">
    <property type="term" value="C:membrane"/>
    <property type="evidence" value="ECO:0007669"/>
    <property type="project" value="TreeGrafter"/>
</dbReference>
<dbReference type="OrthoDB" id="6500128at2759"/>
<reference evidence="4 5" key="1">
    <citation type="submission" date="2017-03" db="EMBL/GenBank/DDBJ databases">
        <title>Genome of the blue death feigning beetle - Asbolus verrucosus.</title>
        <authorList>
            <person name="Rider S.D."/>
        </authorList>
    </citation>
    <scope>NUCLEOTIDE SEQUENCE [LARGE SCALE GENOMIC DNA]</scope>
    <source>
        <strain evidence="4">Butters</strain>
        <tissue evidence="4">Head and leg muscle</tissue>
    </source>
</reference>
<dbReference type="AlphaFoldDB" id="A0A482V9S8"/>
<name>A0A482V9S8_ASBVE</name>
<keyword evidence="2" id="KW-0067">ATP-binding</keyword>
<dbReference type="InterPro" id="IPR027417">
    <property type="entry name" value="P-loop_NTPase"/>
</dbReference>
<dbReference type="SUPFAM" id="SSF52540">
    <property type="entry name" value="P-loop containing nucleoside triphosphate hydrolases"/>
    <property type="match status" value="1"/>
</dbReference>
<comment type="caution">
    <text evidence="4">The sequence shown here is derived from an EMBL/GenBank/DDBJ whole genome shotgun (WGS) entry which is preliminary data.</text>
</comment>
<proteinExistence type="predicted"/>
<keyword evidence="1" id="KW-0547">Nucleotide-binding</keyword>
<dbReference type="PROSITE" id="PS50893">
    <property type="entry name" value="ABC_TRANSPORTER_2"/>
    <property type="match status" value="1"/>
</dbReference>
<gene>
    <name evidence="4" type="ORF">BDFB_014807</name>
</gene>
<dbReference type="EMBL" id="QDEB01123839">
    <property type="protein sequence ID" value="RZB39953.1"/>
    <property type="molecule type" value="Genomic_DNA"/>
</dbReference>
<protein>
    <submittedName>
        <fullName evidence="4">ABC tran, MMR HSR1, and/or SbcCD C domain containing protein</fullName>
    </submittedName>
</protein>
<dbReference type="SMART" id="SM00382">
    <property type="entry name" value="AAA"/>
    <property type="match status" value="1"/>
</dbReference>
<dbReference type="Pfam" id="PF00005">
    <property type="entry name" value="ABC_tran"/>
    <property type="match status" value="2"/>
</dbReference>
<evidence type="ECO:0000313" key="5">
    <source>
        <dbReference type="Proteomes" id="UP000292052"/>
    </source>
</evidence>
<dbReference type="InterPro" id="IPR003593">
    <property type="entry name" value="AAA+_ATPase"/>
</dbReference>
<evidence type="ECO:0000313" key="4">
    <source>
        <dbReference type="EMBL" id="RZB39953.1"/>
    </source>
</evidence>
<feature type="domain" description="ABC transporter" evidence="3">
    <location>
        <begin position="12"/>
        <end position="176"/>
    </location>
</feature>
<dbReference type="InterPro" id="IPR050173">
    <property type="entry name" value="ABC_transporter_C-like"/>
</dbReference>
<evidence type="ECO:0000256" key="2">
    <source>
        <dbReference type="ARBA" id="ARBA00022840"/>
    </source>
</evidence>
<dbReference type="STRING" id="1661398.A0A482V9S8"/>
<accession>A0A482V9S8</accession>
<sequence>LILENWPERGEVKYQNVSLIYNDSKQSILRNINFTIKPNEKIGIVGRSGVGKSSLISTLFRLYKFQEIISSLDFKIVKNDENFSTGQKQLICLARAMASQNKIVVLDEATANLDSKNDALLQDIVKKHFACSTVLMIAHKLQSIVNCDKVMVLDKNEIIEYGKPTDLLKNEKGSFYK</sequence>